<dbReference type="GO" id="GO:0022857">
    <property type="term" value="F:transmembrane transporter activity"/>
    <property type="evidence" value="ECO:0007669"/>
    <property type="project" value="InterPro"/>
</dbReference>
<dbReference type="Proteomes" id="UP000602647">
    <property type="component" value="Unassembled WGS sequence"/>
</dbReference>
<feature type="transmembrane region" description="Helical" evidence="6">
    <location>
        <begin position="159"/>
        <end position="176"/>
    </location>
</feature>
<dbReference type="Gene3D" id="1.20.1740.10">
    <property type="entry name" value="Amino acid/polyamine transporter I"/>
    <property type="match status" value="1"/>
</dbReference>
<organism evidence="7 8">
    <name type="scientific">Zhenpiania hominis</name>
    <dbReference type="NCBI Taxonomy" id="2763644"/>
    <lineage>
        <taxon>Bacteria</taxon>
        <taxon>Bacillati</taxon>
        <taxon>Bacillota</taxon>
        <taxon>Clostridia</taxon>
        <taxon>Peptostreptococcales</taxon>
        <taxon>Anaerovoracaceae</taxon>
        <taxon>Zhenpiania</taxon>
    </lineage>
</organism>
<dbReference type="AlphaFoldDB" id="A0A923SV62"/>
<dbReference type="RefSeq" id="WP_187302141.1">
    <property type="nucleotide sequence ID" value="NZ_JACRYT010000002.1"/>
</dbReference>
<keyword evidence="5 6" id="KW-0472">Membrane</keyword>
<name>A0A923SV62_9FIRM</name>
<feature type="transmembrane region" description="Helical" evidence="6">
    <location>
        <begin position="410"/>
        <end position="429"/>
    </location>
</feature>
<evidence type="ECO:0000256" key="2">
    <source>
        <dbReference type="ARBA" id="ARBA00022475"/>
    </source>
</evidence>
<feature type="transmembrane region" description="Helical" evidence="6">
    <location>
        <begin position="346"/>
        <end position="365"/>
    </location>
</feature>
<dbReference type="PANTHER" id="PTHR42770">
    <property type="entry name" value="AMINO ACID TRANSPORTER-RELATED"/>
    <property type="match status" value="1"/>
</dbReference>
<comment type="subcellular location">
    <subcellularLocation>
        <location evidence="1">Cell membrane</location>
        <topology evidence="1">Multi-pass membrane protein</topology>
    </subcellularLocation>
</comment>
<feature type="transmembrane region" description="Helical" evidence="6">
    <location>
        <begin position="12"/>
        <end position="40"/>
    </location>
</feature>
<feature type="transmembrane region" description="Helical" evidence="6">
    <location>
        <begin position="127"/>
        <end position="147"/>
    </location>
</feature>
<feature type="transmembrane region" description="Helical" evidence="6">
    <location>
        <begin position="386"/>
        <end position="404"/>
    </location>
</feature>
<proteinExistence type="predicted"/>
<evidence type="ECO:0000313" key="7">
    <source>
        <dbReference type="EMBL" id="MBC6679048.1"/>
    </source>
</evidence>
<evidence type="ECO:0000256" key="1">
    <source>
        <dbReference type="ARBA" id="ARBA00004651"/>
    </source>
</evidence>
<accession>A0A923SV62</accession>
<feature type="transmembrane region" description="Helical" evidence="6">
    <location>
        <begin position="322"/>
        <end position="340"/>
    </location>
</feature>
<keyword evidence="2" id="KW-1003">Cell membrane</keyword>
<dbReference type="PANTHER" id="PTHR42770:SF12">
    <property type="entry name" value="AMINO ACID TRANSPORTER"/>
    <property type="match status" value="1"/>
</dbReference>
<feature type="transmembrane region" description="Helical" evidence="6">
    <location>
        <begin position="269"/>
        <end position="289"/>
    </location>
</feature>
<keyword evidence="3 6" id="KW-0812">Transmembrane</keyword>
<evidence type="ECO:0000256" key="3">
    <source>
        <dbReference type="ARBA" id="ARBA00022692"/>
    </source>
</evidence>
<feature type="transmembrane region" description="Helical" evidence="6">
    <location>
        <begin position="46"/>
        <end position="67"/>
    </location>
</feature>
<evidence type="ECO:0000256" key="6">
    <source>
        <dbReference type="SAM" id="Phobius"/>
    </source>
</evidence>
<feature type="transmembrane region" description="Helical" evidence="6">
    <location>
        <begin position="188"/>
        <end position="206"/>
    </location>
</feature>
<reference evidence="7" key="1">
    <citation type="submission" date="2020-08" db="EMBL/GenBank/DDBJ databases">
        <title>Genome public.</title>
        <authorList>
            <person name="Liu C."/>
            <person name="Sun Q."/>
        </authorList>
    </citation>
    <scope>NUCLEOTIDE SEQUENCE</scope>
    <source>
        <strain evidence="7">BX12</strain>
    </source>
</reference>
<keyword evidence="4 6" id="KW-1133">Transmembrane helix</keyword>
<dbReference type="InterPro" id="IPR002293">
    <property type="entry name" value="AA/rel_permease1"/>
</dbReference>
<evidence type="ECO:0000313" key="8">
    <source>
        <dbReference type="Proteomes" id="UP000602647"/>
    </source>
</evidence>
<dbReference type="InterPro" id="IPR050367">
    <property type="entry name" value="APC_superfamily"/>
</dbReference>
<comment type="caution">
    <text evidence="7">The sequence shown here is derived from an EMBL/GenBank/DDBJ whole genome shotgun (WGS) entry which is preliminary data.</text>
</comment>
<feature type="transmembrane region" description="Helical" evidence="6">
    <location>
        <begin position="227"/>
        <end position="249"/>
    </location>
</feature>
<evidence type="ECO:0000256" key="4">
    <source>
        <dbReference type="ARBA" id="ARBA00022989"/>
    </source>
</evidence>
<sequence length="457" mass="49312">MTTNNQVTLKRALGFWQCFGISVGLVVAATTVVSLCNYFGSVGPAFIIPAGVAAFTCILVVMSYAELSSAIPGAGMVVDYTLIAMGRTMSIFSMLAGYIVLISTAGACETFIAGMCAEELFGIHYKVFAGILVALFLIINLVGVTALGKSQIVLTTAKMATLAALGIGGLLHIFTASDPQPVEFAPYGWEPVLTAMGGGIWLYIGIEYVCPMSEEVIKPEKNIPKAMIAGIITIFVVDMLFGEALVRYVPLDIIATSDVPQLVGAEAMYGFAGFTLLALATICSGASAANSHMAGVPRMLYGLAREGMLPKIFAYIHPRFRTPWAAIFLAVACLSIPFFINVDISSIMTFISMACVAWLCSYIIVQIDVIILRKKMPNMHRPFKTPLYPLPQIIGILICIWAIVTQATSALIGAGVILAVFFLYAVIWVKFVMKKNCFEAVPVEEVEHLRDKIKFDE</sequence>
<dbReference type="PIRSF" id="PIRSF006060">
    <property type="entry name" value="AA_transporter"/>
    <property type="match status" value="1"/>
</dbReference>
<evidence type="ECO:0000256" key="5">
    <source>
        <dbReference type="ARBA" id="ARBA00023136"/>
    </source>
</evidence>
<dbReference type="EMBL" id="JACRYT010000002">
    <property type="protein sequence ID" value="MBC6679048.1"/>
    <property type="molecule type" value="Genomic_DNA"/>
</dbReference>
<feature type="transmembrane region" description="Helical" evidence="6">
    <location>
        <begin position="88"/>
        <end position="107"/>
    </location>
</feature>
<protein>
    <submittedName>
        <fullName evidence="7">APC family permease</fullName>
    </submittedName>
</protein>
<dbReference type="Pfam" id="PF13520">
    <property type="entry name" value="AA_permease_2"/>
    <property type="match status" value="1"/>
</dbReference>
<keyword evidence="8" id="KW-1185">Reference proteome</keyword>
<dbReference type="GO" id="GO:0005886">
    <property type="term" value="C:plasma membrane"/>
    <property type="evidence" value="ECO:0007669"/>
    <property type="project" value="UniProtKB-SubCell"/>
</dbReference>
<gene>
    <name evidence="7" type="ORF">H9L42_04320</name>
</gene>